<evidence type="ECO:0000256" key="2">
    <source>
        <dbReference type="ARBA" id="ARBA00019014"/>
    </source>
</evidence>
<comment type="caution">
    <text evidence="3">The sequence shown here is derived from an EMBL/GenBank/DDBJ whole genome shotgun (WGS) entry which is preliminary data.</text>
</comment>
<sequence length="261" mass="26838">MSLAVEITVEDLAGLEIAARAGADRIELAEDLDHGGVTPRPELAAEAVARAAALVAEREAKPHFRVHALVRPEASTGDFLGRPEEFVADGEAVRRMGQQAAAMVEAGCDGVVIGVLTAEGALDVPALEQIRDAALGAASRSLRGLDLTLHRAVDALPGAEERAEAVRTALRLGFHRVLTSGGAARALDGAEDLARMVQAGEGIVEIMAGGGVRPVDIPDLARRARVDAVHTSARSRTPDAAAPTRTDAAIAQAAVDAAGAL</sequence>
<evidence type="ECO:0000256" key="1">
    <source>
        <dbReference type="ARBA" id="ARBA00007768"/>
    </source>
</evidence>
<dbReference type="PATRIC" id="fig|396014.3.peg.1136"/>
<evidence type="ECO:0000313" key="3">
    <source>
        <dbReference type="EMBL" id="EWS81923.1"/>
    </source>
</evidence>
<dbReference type="InterPro" id="IPR005627">
    <property type="entry name" value="CutC-like"/>
</dbReference>
<keyword evidence="4" id="KW-1185">Reference proteome</keyword>
<dbReference type="SUPFAM" id="SSF110395">
    <property type="entry name" value="CutC-like"/>
    <property type="match status" value="1"/>
</dbReference>
<accession>Z9JV81</accession>
<dbReference type="HOGENOM" id="CLU_050555_3_3_11"/>
<dbReference type="OrthoDB" id="9815677at2"/>
<dbReference type="eggNOG" id="COG3142">
    <property type="taxonomic scope" value="Bacteria"/>
</dbReference>
<dbReference type="RefSeq" id="WP_038371255.1">
    <property type="nucleotide sequence ID" value="NZ_BAAAOW010000003.1"/>
</dbReference>
<gene>
    <name evidence="3" type="ORF">BF93_13925</name>
</gene>
<dbReference type="GO" id="GO:0005507">
    <property type="term" value="F:copper ion binding"/>
    <property type="evidence" value="ECO:0007669"/>
    <property type="project" value="TreeGrafter"/>
</dbReference>
<dbReference type="Proteomes" id="UP000023067">
    <property type="component" value="Unassembled WGS sequence"/>
</dbReference>
<reference evidence="3 4" key="1">
    <citation type="submission" date="2014-02" db="EMBL/GenBank/DDBJ databases">
        <title>Genome sequence of Brachybacterium phenoliresistens strain W13A50.</title>
        <authorList>
            <person name="Wang X."/>
        </authorList>
    </citation>
    <scope>NUCLEOTIDE SEQUENCE [LARGE SCALE GENOMIC DNA]</scope>
    <source>
        <strain evidence="3 4">W13A50</strain>
    </source>
</reference>
<dbReference type="PANTHER" id="PTHR12598">
    <property type="entry name" value="COPPER HOMEOSTASIS PROTEIN CUTC"/>
    <property type="match status" value="1"/>
</dbReference>
<dbReference type="STRING" id="396014.BF93_13925"/>
<dbReference type="AlphaFoldDB" id="Z9JV81"/>
<dbReference type="EMBL" id="JDYK01000004">
    <property type="protein sequence ID" value="EWS81923.1"/>
    <property type="molecule type" value="Genomic_DNA"/>
</dbReference>
<name>Z9JV81_9MICO</name>
<protein>
    <recommendedName>
        <fullName evidence="2">Copper homeostasis protein cutC homolog</fullName>
    </recommendedName>
</protein>
<dbReference type="InterPro" id="IPR036822">
    <property type="entry name" value="CutC-like_dom_sf"/>
</dbReference>
<evidence type="ECO:0000313" key="4">
    <source>
        <dbReference type="Proteomes" id="UP000023067"/>
    </source>
</evidence>
<comment type="similarity">
    <text evidence="1">Belongs to the CutC family.</text>
</comment>
<dbReference type="Pfam" id="PF03932">
    <property type="entry name" value="CutC"/>
    <property type="match status" value="1"/>
</dbReference>
<proteinExistence type="inferred from homology"/>
<dbReference type="Gene3D" id="3.20.20.380">
    <property type="entry name" value="Copper homeostasis (CutC) domain"/>
    <property type="match status" value="1"/>
</dbReference>
<dbReference type="PANTHER" id="PTHR12598:SF0">
    <property type="entry name" value="COPPER HOMEOSTASIS PROTEIN CUTC HOMOLOG"/>
    <property type="match status" value="1"/>
</dbReference>
<organism evidence="3 4">
    <name type="scientific">Brachybacterium phenoliresistens</name>
    <dbReference type="NCBI Taxonomy" id="396014"/>
    <lineage>
        <taxon>Bacteria</taxon>
        <taxon>Bacillati</taxon>
        <taxon>Actinomycetota</taxon>
        <taxon>Actinomycetes</taxon>
        <taxon>Micrococcales</taxon>
        <taxon>Dermabacteraceae</taxon>
        <taxon>Brachybacterium</taxon>
    </lineage>
</organism>